<evidence type="ECO:0000313" key="7">
    <source>
        <dbReference type="EMBL" id="PAV21193.1"/>
    </source>
</evidence>
<keyword evidence="8" id="KW-1185">Reference proteome</keyword>
<reference evidence="7 8" key="1">
    <citation type="journal article" date="2017" name="Mol. Ecol.">
        <title>Comparative and population genomic landscape of Phellinus noxius: A hypervariable fungus causing root rot in trees.</title>
        <authorList>
            <person name="Chung C.L."/>
            <person name="Lee T.J."/>
            <person name="Akiba M."/>
            <person name="Lee H.H."/>
            <person name="Kuo T.H."/>
            <person name="Liu D."/>
            <person name="Ke H.M."/>
            <person name="Yokoi T."/>
            <person name="Roa M.B."/>
            <person name="Lu M.J."/>
            <person name="Chang Y.Y."/>
            <person name="Ann P.J."/>
            <person name="Tsai J.N."/>
            <person name="Chen C.Y."/>
            <person name="Tzean S.S."/>
            <person name="Ota Y."/>
            <person name="Hattori T."/>
            <person name="Sahashi N."/>
            <person name="Liou R.F."/>
            <person name="Kikuchi T."/>
            <person name="Tsai I.J."/>
        </authorList>
    </citation>
    <scope>NUCLEOTIDE SEQUENCE [LARGE SCALE GENOMIC DNA]</scope>
    <source>
        <strain evidence="7 8">FFPRI411160</strain>
    </source>
</reference>
<dbReference type="GO" id="GO:0070072">
    <property type="term" value="P:vacuolar proton-transporting V-type ATPase complex assembly"/>
    <property type="evidence" value="ECO:0007669"/>
    <property type="project" value="InterPro"/>
</dbReference>
<keyword evidence="4 6" id="KW-0472">Membrane</keyword>
<dbReference type="Pfam" id="PF09446">
    <property type="entry name" value="VMA21"/>
    <property type="match status" value="1"/>
</dbReference>
<gene>
    <name evidence="7" type="ORF">PNOK_0382000</name>
</gene>
<dbReference type="GO" id="GO:0031410">
    <property type="term" value="C:cytoplasmic vesicle"/>
    <property type="evidence" value="ECO:0007669"/>
    <property type="project" value="UniProtKB-KW"/>
</dbReference>
<evidence type="ECO:0000256" key="5">
    <source>
        <dbReference type="ARBA" id="ARBA00023329"/>
    </source>
</evidence>
<proteinExistence type="predicted"/>
<evidence type="ECO:0000313" key="8">
    <source>
        <dbReference type="Proteomes" id="UP000217199"/>
    </source>
</evidence>
<dbReference type="FunCoup" id="A0A286UNM0">
    <property type="interactions" value="75"/>
</dbReference>
<feature type="transmembrane region" description="Helical" evidence="6">
    <location>
        <begin position="51"/>
        <end position="70"/>
    </location>
</feature>
<keyword evidence="2" id="KW-0256">Endoplasmic reticulum</keyword>
<name>A0A286UNM0_9AGAM</name>
<keyword evidence="1 6" id="KW-0812">Transmembrane</keyword>
<feature type="transmembrane region" description="Helical" evidence="6">
    <location>
        <begin position="20"/>
        <end position="39"/>
    </location>
</feature>
<evidence type="ECO:0000256" key="3">
    <source>
        <dbReference type="ARBA" id="ARBA00022989"/>
    </source>
</evidence>
<dbReference type="Proteomes" id="UP000217199">
    <property type="component" value="Unassembled WGS sequence"/>
</dbReference>
<dbReference type="OrthoDB" id="160405at2759"/>
<accession>A0A286UNM0</accession>
<sequence length="96" mass="10256">MSSQAASAKLADNAAQGGTLIKLILFAVSLAVVPLSTYFGTLNNVWKGDSTFAAISAVFAANFVLVAYIVQSVYEDKERGNVKSEENKDGETHKKK</sequence>
<evidence type="ECO:0000256" key="1">
    <source>
        <dbReference type="ARBA" id="ARBA00022692"/>
    </source>
</evidence>
<evidence type="ECO:0000256" key="4">
    <source>
        <dbReference type="ARBA" id="ARBA00023136"/>
    </source>
</evidence>
<keyword evidence="3 6" id="KW-1133">Transmembrane helix</keyword>
<evidence type="ECO:0000256" key="6">
    <source>
        <dbReference type="SAM" id="Phobius"/>
    </source>
</evidence>
<dbReference type="EMBL" id="NBII01000003">
    <property type="protein sequence ID" value="PAV21193.1"/>
    <property type="molecule type" value="Genomic_DNA"/>
</dbReference>
<dbReference type="STRING" id="2282107.A0A286UNM0"/>
<dbReference type="AlphaFoldDB" id="A0A286UNM0"/>
<protein>
    <submittedName>
        <fullName evidence="7">VMA21 domain-containing</fullName>
    </submittedName>
</protein>
<keyword evidence="5" id="KW-0968">Cytoplasmic vesicle</keyword>
<comment type="caution">
    <text evidence="7">The sequence shown here is derived from an EMBL/GenBank/DDBJ whole genome shotgun (WGS) entry which is preliminary data.</text>
</comment>
<dbReference type="InterPro" id="IPR019013">
    <property type="entry name" value="Vma21"/>
</dbReference>
<evidence type="ECO:0000256" key="2">
    <source>
        <dbReference type="ARBA" id="ARBA00022824"/>
    </source>
</evidence>
<dbReference type="InParanoid" id="A0A286UNM0"/>
<organism evidence="7 8">
    <name type="scientific">Pyrrhoderma noxium</name>
    <dbReference type="NCBI Taxonomy" id="2282107"/>
    <lineage>
        <taxon>Eukaryota</taxon>
        <taxon>Fungi</taxon>
        <taxon>Dikarya</taxon>
        <taxon>Basidiomycota</taxon>
        <taxon>Agaricomycotina</taxon>
        <taxon>Agaricomycetes</taxon>
        <taxon>Hymenochaetales</taxon>
        <taxon>Hymenochaetaceae</taxon>
        <taxon>Pyrrhoderma</taxon>
    </lineage>
</organism>